<keyword evidence="1 6" id="KW-0489">Methyltransferase</keyword>
<proteinExistence type="inferred from homology"/>
<feature type="binding site" evidence="6">
    <location>
        <position position="285"/>
    </location>
    <ligand>
        <name>S-adenosyl-L-methionine</name>
        <dbReference type="ChEBI" id="CHEBI:59789"/>
    </ligand>
</feature>
<dbReference type="Gene3D" id="3.30.70.1170">
    <property type="entry name" value="Sun protein, domain 3"/>
    <property type="match status" value="1"/>
</dbReference>
<dbReference type="Pfam" id="PF21153">
    <property type="entry name" value="NSUN5_N"/>
    <property type="match status" value="1"/>
</dbReference>
<reference evidence="8 9" key="1">
    <citation type="submission" date="2024-08" db="EMBL/GenBank/DDBJ databases">
        <title>Insights into the chromosomal genome structure of Flemingia macrophylla.</title>
        <authorList>
            <person name="Ding Y."/>
            <person name="Zhao Y."/>
            <person name="Bi W."/>
            <person name="Wu M."/>
            <person name="Zhao G."/>
            <person name="Gong Y."/>
            <person name="Li W."/>
            <person name="Zhang P."/>
        </authorList>
    </citation>
    <scope>NUCLEOTIDE SEQUENCE [LARGE SCALE GENOMIC DNA]</scope>
    <source>
        <strain evidence="8">DYQJB</strain>
        <tissue evidence="8">Leaf</tissue>
    </source>
</reference>
<dbReference type="Proteomes" id="UP001603857">
    <property type="component" value="Unassembled WGS sequence"/>
</dbReference>
<evidence type="ECO:0000256" key="2">
    <source>
        <dbReference type="ARBA" id="ARBA00022679"/>
    </source>
</evidence>
<dbReference type="GO" id="GO:0003723">
    <property type="term" value="F:RNA binding"/>
    <property type="evidence" value="ECO:0007669"/>
    <property type="project" value="UniProtKB-UniRule"/>
</dbReference>
<evidence type="ECO:0000313" key="9">
    <source>
        <dbReference type="Proteomes" id="UP001603857"/>
    </source>
</evidence>
<comment type="caution">
    <text evidence="8">The sequence shown here is derived from an EMBL/GenBank/DDBJ whole genome shotgun (WGS) entry which is preliminary data.</text>
</comment>
<dbReference type="InterPro" id="IPR048889">
    <property type="entry name" value="NSUN5_RCM1_N"/>
</dbReference>
<dbReference type="InterPro" id="IPR049560">
    <property type="entry name" value="MeTrfase_RsmB-F_NOP2_cat"/>
</dbReference>
<evidence type="ECO:0000256" key="5">
    <source>
        <dbReference type="ARBA" id="ARBA00053002"/>
    </source>
</evidence>
<organism evidence="8 9">
    <name type="scientific">Flemingia macrophylla</name>
    <dbReference type="NCBI Taxonomy" id="520843"/>
    <lineage>
        <taxon>Eukaryota</taxon>
        <taxon>Viridiplantae</taxon>
        <taxon>Streptophyta</taxon>
        <taxon>Embryophyta</taxon>
        <taxon>Tracheophyta</taxon>
        <taxon>Spermatophyta</taxon>
        <taxon>Magnoliopsida</taxon>
        <taxon>eudicotyledons</taxon>
        <taxon>Gunneridae</taxon>
        <taxon>Pentapetalae</taxon>
        <taxon>rosids</taxon>
        <taxon>fabids</taxon>
        <taxon>Fabales</taxon>
        <taxon>Fabaceae</taxon>
        <taxon>Papilionoideae</taxon>
        <taxon>50 kb inversion clade</taxon>
        <taxon>NPAAA clade</taxon>
        <taxon>indigoferoid/millettioid clade</taxon>
        <taxon>Phaseoleae</taxon>
        <taxon>Flemingia</taxon>
    </lineage>
</organism>
<keyword evidence="4 6" id="KW-0694">RNA-binding</keyword>
<evidence type="ECO:0000259" key="7">
    <source>
        <dbReference type="PROSITE" id="PS51686"/>
    </source>
</evidence>
<evidence type="ECO:0000256" key="4">
    <source>
        <dbReference type="ARBA" id="ARBA00022884"/>
    </source>
</evidence>
<dbReference type="InterPro" id="IPR049561">
    <property type="entry name" value="NSUN5_7_fdxn-like"/>
</dbReference>
<feature type="domain" description="SAM-dependent MTase RsmB/NOP-type" evidence="7">
    <location>
        <begin position="145"/>
        <end position="430"/>
    </location>
</feature>
<feature type="binding site" evidence="6">
    <location>
        <position position="305"/>
    </location>
    <ligand>
        <name>S-adenosyl-L-methionine</name>
        <dbReference type="ChEBI" id="CHEBI:59789"/>
    </ligand>
</feature>
<feature type="binding site" evidence="6">
    <location>
        <position position="258"/>
    </location>
    <ligand>
        <name>S-adenosyl-L-methionine</name>
        <dbReference type="ChEBI" id="CHEBI:59789"/>
    </ligand>
</feature>
<evidence type="ECO:0000256" key="1">
    <source>
        <dbReference type="ARBA" id="ARBA00022603"/>
    </source>
</evidence>
<sequence>MKKSGEEKLKGAERSSYFARREAAKVLRVVLEGDAKRRALASIKSLVYQPSIRNKKATFALLCQTLKHLPIIKDVLETASILNTKWKRQRELIYIIVYDILFGQAVPLVGDAEKFLMRHQDALRSTLKQLLLQRNVKTVKQLIALHRGPDVSVPRYVRVNTLKLDVDSALLELQKKYSVRKDSLLPDLLMLPPGTDLHDHPLVKNGSIFMQGKASSMAAPALSPEPGWEVLDACAAPGNKTVHLAALMKRKGKIIACELQKERIKRLKDTIKLSGASNIQVLNEDFLSINPKDPAYSKVKAILLDPSCSGSGTAASRLDHLLPSKAEGQDTDMERLNKLATFQRKALQHSLLFPAVERIVYSTCSINQIENEDVIKSVVPIAESYGFQLAKPFPEWECRGLPVFEGSECLVRTDSAKHGEGFFIALFVRKVAYLSGCSNGNEIRAPHSSRRIINAQRKKKTVPFISTNPFRMWLYDQLRGRSGRNWKNKRGS</sequence>
<dbReference type="PANTHER" id="PTHR22807">
    <property type="entry name" value="NOP2 YEAST -RELATED NOL1/NOP2/FMU SUN DOMAIN-CONTAINING"/>
    <property type="match status" value="1"/>
</dbReference>
<dbReference type="Pfam" id="PF21148">
    <property type="entry name" value="NSUN5_fdxn-like"/>
    <property type="match status" value="1"/>
</dbReference>
<dbReference type="EMBL" id="JBGMDY010000001">
    <property type="protein sequence ID" value="KAL2346577.1"/>
    <property type="molecule type" value="Genomic_DNA"/>
</dbReference>
<feature type="binding site" evidence="6">
    <location>
        <begin position="234"/>
        <end position="240"/>
    </location>
    <ligand>
        <name>S-adenosyl-L-methionine</name>
        <dbReference type="ChEBI" id="CHEBI:59789"/>
    </ligand>
</feature>
<dbReference type="SUPFAM" id="SSF53335">
    <property type="entry name" value="S-adenosyl-L-methionine-dependent methyltransferases"/>
    <property type="match status" value="1"/>
</dbReference>
<dbReference type="AlphaFoldDB" id="A0ABD1NFX8"/>
<keyword evidence="3 6" id="KW-0949">S-adenosyl-L-methionine</keyword>
<dbReference type="GO" id="GO:0032259">
    <property type="term" value="P:methylation"/>
    <property type="evidence" value="ECO:0007669"/>
    <property type="project" value="UniProtKB-KW"/>
</dbReference>
<dbReference type="Pfam" id="PF01189">
    <property type="entry name" value="Methyltr_RsmB-F"/>
    <property type="match status" value="1"/>
</dbReference>
<dbReference type="InterPro" id="IPR001678">
    <property type="entry name" value="MeTrfase_RsmB-F_NOP2_dom"/>
</dbReference>
<comment type="similarity">
    <text evidence="6">Belongs to the class I-like SAM-binding methyltransferase superfamily. RsmB/NOP family.</text>
</comment>
<evidence type="ECO:0000256" key="3">
    <source>
        <dbReference type="ARBA" id="ARBA00022691"/>
    </source>
</evidence>
<dbReference type="PROSITE" id="PS51686">
    <property type="entry name" value="SAM_MT_RSMB_NOP"/>
    <property type="match status" value="1"/>
</dbReference>
<dbReference type="InterPro" id="IPR023267">
    <property type="entry name" value="RCMT"/>
</dbReference>
<evidence type="ECO:0000313" key="8">
    <source>
        <dbReference type="EMBL" id="KAL2346577.1"/>
    </source>
</evidence>
<dbReference type="PRINTS" id="PR02008">
    <property type="entry name" value="RCMTFAMILY"/>
</dbReference>
<dbReference type="PANTHER" id="PTHR22807:SF4">
    <property type="entry name" value="28S RRNA (CYTOSINE-C(5))-METHYLTRANSFERASE"/>
    <property type="match status" value="1"/>
</dbReference>
<dbReference type="Gene3D" id="3.40.50.150">
    <property type="entry name" value="Vaccinia Virus protein VP39"/>
    <property type="match status" value="1"/>
</dbReference>
<evidence type="ECO:0000256" key="6">
    <source>
        <dbReference type="PROSITE-ProRule" id="PRU01023"/>
    </source>
</evidence>
<keyword evidence="9" id="KW-1185">Reference proteome</keyword>
<dbReference type="InterPro" id="IPR029063">
    <property type="entry name" value="SAM-dependent_MTases_sf"/>
</dbReference>
<accession>A0ABD1NFX8</accession>
<protein>
    <recommendedName>
        <fullName evidence="7">SAM-dependent MTase RsmB/NOP-type domain-containing protein</fullName>
    </recommendedName>
</protein>
<comment type="catalytic activity">
    <reaction evidence="5">
        <text>a cytidine in 25S rRNA + S-adenosyl-L-methionine = a 5-methylcytidine in 25S rRNA + S-adenosyl-L-homocysteine + H(+)</text>
        <dbReference type="Rhea" id="RHEA:47780"/>
        <dbReference type="Rhea" id="RHEA-COMP:11911"/>
        <dbReference type="Rhea" id="RHEA-COMP:11912"/>
        <dbReference type="ChEBI" id="CHEBI:15378"/>
        <dbReference type="ChEBI" id="CHEBI:57856"/>
        <dbReference type="ChEBI" id="CHEBI:59789"/>
        <dbReference type="ChEBI" id="CHEBI:74483"/>
        <dbReference type="ChEBI" id="CHEBI:82748"/>
    </reaction>
</comment>
<gene>
    <name evidence="8" type="ORF">Fmac_000577</name>
</gene>
<dbReference type="GO" id="GO:0008168">
    <property type="term" value="F:methyltransferase activity"/>
    <property type="evidence" value="ECO:0007669"/>
    <property type="project" value="UniProtKB-KW"/>
</dbReference>
<keyword evidence="2 6" id="KW-0808">Transferase</keyword>
<feature type="active site" description="Nucleophile" evidence="6">
    <location>
        <position position="364"/>
    </location>
</feature>
<name>A0ABD1NFX8_9FABA</name>
<dbReference type="FunFam" id="3.40.50.150:FF:000164">
    <property type="entry name" value="Methyltransferase NSUN5, putative"/>
    <property type="match status" value="1"/>
</dbReference>
<dbReference type="CDD" id="cd02440">
    <property type="entry name" value="AdoMet_MTases"/>
    <property type="match status" value="1"/>
</dbReference>